<reference evidence="4 5" key="1">
    <citation type="journal article" date="2011" name="J. Bacteriol.">
        <title>Genome sequence of Salinisphaera shabanensis, a gammaproteobacterium from the harsh, variable environment of the brine-seawater interface of the Shaban Deep in the Red Sea.</title>
        <authorList>
            <person name="Antunes A."/>
            <person name="Alam I."/>
            <person name="Bajic V.B."/>
            <person name="Stingl U."/>
        </authorList>
    </citation>
    <scope>NUCLEOTIDE SEQUENCE [LARGE SCALE GENOMIC DNA]</scope>
    <source>
        <strain evidence="4 5">E1L3A</strain>
    </source>
</reference>
<keyword evidence="2" id="KW-0408">Iron</keyword>
<dbReference type="RefSeq" id="WP_006913867.1">
    <property type="nucleotide sequence ID" value="NZ_AFNV02000005.1"/>
</dbReference>
<reference evidence="4 5" key="2">
    <citation type="journal article" date="2013" name="PLoS ONE">
        <title>INDIGO - INtegrated Data Warehouse of MIcrobial GenOmes with Examples from the Red Sea Extremophiles.</title>
        <authorList>
            <person name="Alam I."/>
            <person name="Antunes A."/>
            <person name="Kamau A.A."/>
            <person name="Ba Alawi W."/>
            <person name="Kalkatawi M."/>
            <person name="Stingl U."/>
            <person name="Bajic V.B."/>
        </authorList>
    </citation>
    <scope>NUCLEOTIDE SEQUENCE [LARGE SCALE GENOMIC DNA]</scope>
    <source>
        <strain evidence="4 5">E1L3A</strain>
    </source>
</reference>
<feature type="domain" description="Gamma-butyrobetaine hydroxylase-like N-terminal" evidence="3">
    <location>
        <begin position="8"/>
        <end position="91"/>
    </location>
</feature>
<proteinExistence type="predicted"/>
<protein>
    <recommendedName>
        <fullName evidence="3">Gamma-butyrobetaine hydroxylase-like N-terminal domain-containing protein</fullName>
    </recommendedName>
</protein>
<dbReference type="PANTHER" id="PTHR35303:SF5">
    <property type="entry name" value="OS02G0197800 PROTEIN"/>
    <property type="match status" value="1"/>
</dbReference>
<dbReference type="AlphaFoldDB" id="U2E8G8"/>
<dbReference type="Pfam" id="PF06155">
    <property type="entry name" value="GBBH-like_N"/>
    <property type="match status" value="1"/>
</dbReference>
<accession>U2E8G8</accession>
<dbReference type="Gene3D" id="3.30.2020.30">
    <property type="match status" value="1"/>
</dbReference>
<dbReference type="InterPro" id="IPR010376">
    <property type="entry name" value="GBBH-like_N"/>
</dbReference>
<gene>
    <name evidence="4" type="ORF">SSPSH_000870</name>
</gene>
<dbReference type="InterPro" id="IPR038492">
    <property type="entry name" value="GBBH-like_N_sf"/>
</dbReference>
<dbReference type="PANTHER" id="PTHR35303">
    <property type="entry name" value="OS02G0197800 PROTEIN"/>
    <property type="match status" value="1"/>
</dbReference>
<keyword evidence="1" id="KW-0479">Metal-binding</keyword>
<comment type="caution">
    <text evidence="4">The sequence shown here is derived from an EMBL/GenBank/DDBJ whole genome shotgun (WGS) entry which is preliminary data.</text>
</comment>
<dbReference type="GO" id="GO:0046872">
    <property type="term" value="F:metal ion binding"/>
    <property type="evidence" value="ECO:0007669"/>
    <property type="project" value="UniProtKB-KW"/>
</dbReference>
<dbReference type="Proteomes" id="UP000006242">
    <property type="component" value="Unassembled WGS sequence"/>
</dbReference>
<organism evidence="4 5">
    <name type="scientific">Salinisphaera shabanensis E1L3A</name>
    <dbReference type="NCBI Taxonomy" id="1033802"/>
    <lineage>
        <taxon>Bacteria</taxon>
        <taxon>Pseudomonadati</taxon>
        <taxon>Pseudomonadota</taxon>
        <taxon>Gammaproteobacteria</taxon>
        <taxon>Salinisphaerales</taxon>
        <taxon>Salinisphaeraceae</taxon>
        <taxon>Salinisphaera</taxon>
    </lineage>
</organism>
<dbReference type="EMBL" id="AFNV02000005">
    <property type="protein sequence ID" value="ERJ20006.1"/>
    <property type="molecule type" value="Genomic_DNA"/>
</dbReference>
<dbReference type="STRING" id="1033802.SSPSH_000870"/>
<sequence>MADAPTDITLHQKSKVLEVEYADGAVYKLPLEYLRVYSPSAEVRGHGGPMQLVTGKRDVGVDKIEPVGNYAIQLHFDDGHNTGIFSWAGLRELGDAYEANWNDYLERLQAAEASRDKLWH</sequence>
<evidence type="ECO:0000259" key="3">
    <source>
        <dbReference type="Pfam" id="PF06155"/>
    </source>
</evidence>
<name>U2E8G8_9GAMM</name>
<dbReference type="OrthoDB" id="9794178at2"/>
<evidence type="ECO:0000256" key="2">
    <source>
        <dbReference type="ARBA" id="ARBA00023004"/>
    </source>
</evidence>
<evidence type="ECO:0000313" key="5">
    <source>
        <dbReference type="Proteomes" id="UP000006242"/>
    </source>
</evidence>
<keyword evidence="5" id="KW-1185">Reference proteome</keyword>
<dbReference type="eggNOG" id="COG3536">
    <property type="taxonomic scope" value="Bacteria"/>
</dbReference>
<evidence type="ECO:0000313" key="4">
    <source>
        <dbReference type="EMBL" id="ERJ20006.1"/>
    </source>
</evidence>
<evidence type="ECO:0000256" key="1">
    <source>
        <dbReference type="ARBA" id="ARBA00022723"/>
    </source>
</evidence>